<dbReference type="EMBL" id="CAXKWB010000551">
    <property type="protein sequence ID" value="CAL4061188.1"/>
    <property type="molecule type" value="Genomic_DNA"/>
</dbReference>
<name>A0AAV2PNN2_MEGNR</name>
<evidence type="ECO:0000313" key="3">
    <source>
        <dbReference type="Proteomes" id="UP001497623"/>
    </source>
</evidence>
<keyword evidence="3" id="KW-1185">Reference proteome</keyword>
<proteinExistence type="predicted"/>
<dbReference type="AlphaFoldDB" id="A0AAV2PNN2"/>
<evidence type="ECO:0000256" key="1">
    <source>
        <dbReference type="SAM" id="Phobius"/>
    </source>
</evidence>
<accession>A0AAV2PNN2</accession>
<keyword evidence="1" id="KW-1133">Transmembrane helix</keyword>
<comment type="caution">
    <text evidence="2">The sequence shown here is derived from an EMBL/GenBank/DDBJ whole genome shotgun (WGS) entry which is preliminary data.</text>
</comment>
<keyword evidence="1" id="KW-0812">Transmembrane</keyword>
<feature type="transmembrane region" description="Helical" evidence="1">
    <location>
        <begin position="12"/>
        <end position="31"/>
    </location>
</feature>
<protein>
    <submittedName>
        <fullName evidence="2">Uncharacterized protein</fullName>
    </submittedName>
</protein>
<keyword evidence="1" id="KW-0472">Membrane</keyword>
<sequence length="370" mass="42627">MVPGGLPCRWLSAFVTVCLLYGWFYTTMVSLEFAQPTSLLKPSADQHPNAALTRSCYTYAHNRAHNHCCTMHNYTQEDLHSCARFMSSNSSMPESVRQPGEHPSQDRLYWAIVGDSRLRQILTSTVVLLNGTNLKCNIRGVWKDIQECLPKLIQEKIHEDIIVISEDAPITITFFWDPHLKRLPNLVETWLRQNEAAPQFLLTSTGLHYMVRTSRIYTHYGPWEASRGFAYNLEVVGPALTRLAPHTRVAVQMVDHVLDPAKVQIIKTDFNIDYYNDIYKSWIPRVPNISLWDNTGPLADLYNKGCYPKKSGHITEKESSSSLGQRSTVDHQWWCSDPTHIGYIMINQYTNMLLNHYCNQHMQFPDEYCK</sequence>
<dbReference type="Proteomes" id="UP001497623">
    <property type="component" value="Unassembled WGS sequence"/>
</dbReference>
<evidence type="ECO:0000313" key="2">
    <source>
        <dbReference type="EMBL" id="CAL4061188.1"/>
    </source>
</evidence>
<gene>
    <name evidence="2" type="ORF">MNOR_LOCUS1938</name>
</gene>
<organism evidence="2 3">
    <name type="scientific">Meganyctiphanes norvegica</name>
    <name type="common">Northern krill</name>
    <name type="synonym">Thysanopoda norvegica</name>
    <dbReference type="NCBI Taxonomy" id="48144"/>
    <lineage>
        <taxon>Eukaryota</taxon>
        <taxon>Metazoa</taxon>
        <taxon>Ecdysozoa</taxon>
        <taxon>Arthropoda</taxon>
        <taxon>Crustacea</taxon>
        <taxon>Multicrustacea</taxon>
        <taxon>Malacostraca</taxon>
        <taxon>Eumalacostraca</taxon>
        <taxon>Eucarida</taxon>
        <taxon>Euphausiacea</taxon>
        <taxon>Euphausiidae</taxon>
        <taxon>Meganyctiphanes</taxon>
    </lineage>
</organism>
<reference evidence="2 3" key="1">
    <citation type="submission" date="2024-05" db="EMBL/GenBank/DDBJ databases">
        <authorList>
            <person name="Wallberg A."/>
        </authorList>
    </citation>
    <scope>NUCLEOTIDE SEQUENCE [LARGE SCALE GENOMIC DNA]</scope>
</reference>